<organism evidence="1 2">
    <name type="scientific">Maribacter dokdonensis</name>
    <dbReference type="NCBI Taxonomy" id="320912"/>
    <lineage>
        <taxon>Bacteria</taxon>
        <taxon>Pseudomonadati</taxon>
        <taxon>Bacteroidota</taxon>
        <taxon>Flavobacteriia</taxon>
        <taxon>Flavobacteriales</taxon>
        <taxon>Flavobacteriaceae</taxon>
        <taxon>Maribacter</taxon>
    </lineage>
</organism>
<reference evidence="1 2" key="1">
    <citation type="submission" date="2016-10" db="EMBL/GenBank/DDBJ databases">
        <authorList>
            <person name="Varghese N."/>
            <person name="Submissions S."/>
        </authorList>
    </citation>
    <scope>NUCLEOTIDE SEQUENCE [LARGE SCALE GENOMIC DNA]</scope>
    <source>
        <strain evidence="1 2">MAR_2009_60</strain>
    </source>
</reference>
<keyword evidence="2" id="KW-1185">Reference proteome</keyword>
<evidence type="ECO:0000313" key="1">
    <source>
        <dbReference type="EMBL" id="SDT47513.1"/>
    </source>
</evidence>
<accession>A0ABY0V0P8</accession>
<evidence type="ECO:0000313" key="2">
    <source>
        <dbReference type="Proteomes" id="UP000199574"/>
    </source>
</evidence>
<protein>
    <submittedName>
        <fullName evidence="1">Uncharacterized protein</fullName>
    </submittedName>
</protein>
<sequence length="164" mass="18554">MAKINIWIEKMIELLEDTHTALLSDIDVFVLVNSHLEKDERISMARFKQLKSPNQQRANSISQTKLSDEEKERFLDAINLSRVKQKIALTGKAFDNPKGAYPFLWALERKNADLQLNKGNSEGSGNVTINITAGNSEHKELIEDILSGTIDVPHEEVNENKLLE</sequence>
<dbReference type="RefSeq" id="WP_091608801.1">
    <property type="nucleotide sequence ID" value="NZ_LT629754.1"/>
</dbReference>
<name>A0ABY0V0P8_9FLAO</name>
<proteinExistence type="predicted"/>
<dbReference type="GeneID" id="90591364"/>
<dbReference type="Proteomes" id="UP000199574">
    <property type="component" value="Chromosome I"/>
</dbReference>
<gene>
    <name evidence="1" type="ORF">SAMN05192545_3937</name>
</gene>
<dbReference type="EMBL" id="LT629754">
    <property type="protein sequence ID" value="SDT47513.1"/>
    <property type="molecule type" value="Genomic_DNA"/>
</dbReference>